<dbReference type="EMBL" id="FPHN01000244">
    <property type="protein sequence ID" value="SFV68184.1"/>
    <property type="molecule type" value="Genomic_DNA"/>
</dbReference>
<evidence type="ECO:0000313" key="1">
    <source>
        <dbReference type="EMBL" id="SFV68184.1"/>
    </source>
</evidence>
<proteinExistence type="predicted"/>
<protein>
    <recommendedName>
        <fullName evidence="2">LysM domain-containing protein</fullName>
    </recommendedName>
</protein>
<name>A0A1W1CQX7_9ZZZZ</name>
<evidence type="ECO:0008006" key="2">
    <source>
        <dbReference type="Google" id="ProtNLM"/>
    </source>
</evidence>
<organism evidence="1">
    <name type="scientific">hydrothermal vent metagenome</name>
    <dbReference type="NCBI Taxonomy" id="652676"/>
    <lineage>
        <taxon>unclassified sequences</taxon>
        <taxon>metagenomes</taxon>
        <taxon>ecological metagenomes</taxon>
    </lineage>
</organism>
<reference evidence="1" key="1">
    <citation type="submission" date="2016-10" db="EMBL/GenBank/DDBJ databases">
        <authorList>
            <person name="de Groot N.N."/>
        </authorList>
    </citation>
    <scope>NUCLEOTIDE SEQUENCE</scope>
</reference>
<dbReference type="AlphaFoldDB" id="A0A1W1CQX7"/>
<sequence length="110" mass="12581">MNNQRLKWSCVVSVLLLLGSTNILSSSENRKLELTELPKNMTWVNIVVFSDKITLSYLASMYYGDEGEASLIYEANKEVIPKSKKLKKGMKLKMPVTDKFIDQPEHLGWN</sequence>
<accession>A0A1W1CQX7</accession>
<gene>
    <name evidence="1" type="ORF">MNB_SV-14-581</name>
</gene>